<name>B9T9A9_RICCO</name>
<protein>
    <recommendedName>
        <fullName evidence="1">Bacteriophage T5 Orf172 DNA-binding domain-containing protein</fullName>
    </recommendedName>
</protein>
<reference evidence="3" key="1">
    <citation type="journal article" date="2010" name="Nat. Biotechnol.">
        <title>Draft genome sequence of the oilseed species Ricinus communis.</title>
        <authorList>
            <person name="Chan A.P."/>
            <person name="Crabtree J."/>
            <person name="Zhao Q."/>
            <person name="Lorenzi H."/>
            <person name="Orvis J."/>
            <person name="Puiu D."/>
            <person name="Melake-Berhan A."/>
            <person name="Jones K.M."/>
            <person name="Redman J."/>
            <person name="Chen G."/>
            <person name="Cahoon E.B."/>
            <person name="Gedil M."/>
            <person name="Stanke M."/>
            <person name="Haas B.J."/>
            <person name="Wortman J.R."/>
            <person name="Fraser-Liggett C.M."/>
            <person name="Ravel J."/>
            <person name="Rabinowicz P.D."/>
        </authorList>
    </citation>
    <scope>NUCLEOTIDE SEQUENCE [LARGE SCALE GENOMIC DNA]</scope>
    <source>
        <strain evidence="3">cv. Hale</strain>
    </source>
</reference>
<dbReference type="InParanoid" id="B9T9A9"/>
<dbReference type="AlphaFoldDB" id="B9T9A9"/>
<dbReference type="EMBL" id="EQ975334">
    <property type="protein sequence ID" value="EEF27553.1"/>
    <property type="molecule type" value="Genomic_DNA"/>
</dbReference>
<evidence type="ECO:0000259" key="1">
    <source>
        <dbReference type="SMART" id="SM00974"/>
    </source>
</evidence>
<keyword evidence="3" id="KW-1185">Reference proteome</keyword>
<accession>B9T9A9</accession>
<dbReference type="InterPro" id="IPR018306">
    <property type="entry name" value="Phage_T5_Orf172_DNA-bd"/>
</dbReference>
<evidence type="ECO:0000313" key="2">
    <source>
        <dbReference type="EMBL" id="EEF27553.1"/>
    </source>
</evidence>
<gene>
    <name evidence="2" type="ORF">RCOM_0023290</name>
</gene>
<organism evidence="2 3">
    <name type="scientific">Ricinus communis</name>
    <name type="common">Castor bean</name>
    <dbReference type="NCBI Taxonomy" id="3988"/>
    <lineage>
        <taxon>Eukaryota</taxon>
        <taxon>Viridiplantae</taxon>
        <taxon>Streptophyta</taxon>
        <taxon>Embryophyta</taxon>
        <taxon>Tracheophyta</taxon>
        <taxon>Spermatophyta</taxon>
        <taxon>Magnoliopsida</taxon>
        <taxon>eudicotyledons</taxon>
        <taxon>Gunneridae</taxon>
        <taxon>Pentapetalae</taxon>
        <taxon>rosids</taxon>
        <taxon>fabids</taxon>
        <taxon>Malpighiales</taxon>
        <taxon>Euphorbiaceae</taxon>
        <taxon>Acalyphoideae</taxon>
        <taxon>Acalypheae</taxon>
        <taxon>Ricinus</taxon>
    </lineage>
</organism>
<proteinExistence type="predicted"/>
<dbReference type="SMART" id="SM00974">
    <property type="entry name" value="T5orf172"/>
    <property type="match status" value="1"/>
</dbReference>
<evidence type="ECO:0000313" key="3">
    <source>
        <dbReference type="Proteomes" id="UP000008311"/>
    </source>
</evidence>
<feature type="domain" description="Bacteriophage T5 Orf172 DNA-binding" evidence="1">
    <location>
        <begin position="78"/>
        <end position="155"/>
    </location>
</feature>
<sequence length="171" mass="19059">MSNVLHPSSVAALRRAFLNNDLIRGAAKALTLARRGVAQLDAALADTPLDDDFRDFLYRAMSEYFADAQGYLYVVTNPVQVGFFKVGKTGRTPQKRLTELNNEAVVGTFELVKSWPVRDRHWLERAAHQRLGHLPRHKEFFHGTWRQVCCAVDEAVAADEALLAAAGLLPT</sequence>
<dbReference type="Pfam" id="PF10544">
    <property type="entry name" value="T5orf172"/>
    <property type="match status" value="1"/>
</dbReference>
<dbReference type="Proteomes" id="UP000008311">
    <property type="component" value="Unassembled WGS sequence"/>
</dbReference>